<dbReference type="OrthoDB" id="6445176at2"/>
<dbReference type="Proteomes" id="UP000261875">
    <property type="component" value="Chromosome"/>
</dbReference>
<reference evidence="1 2" key="1">
    <citation type="submission" date="2017-05" db="EMBL/GenBank/DDBJ databases">
        <title>Genome sequence of Candidatus Fukatsuia symbiotica and Candidatus Hamiltonella defensa from Acyrthosiphon pisum strain 5D.</title>
        <authorList>
            <person name="Patel V.A."/>
            <person name="Chevignon G."/>
            <person name="Russell J.A."/>
            <person name="Oliver K.M."/>
        </authorList>
    </citation>
    <scope>NUCLEOTIDE SEQUENCE [LARGE SCALE GENOMIC DNA]</scope>
    <source>
        <strain evidence="1 2">5D</strain>
    </source>
</reference>
<dbReference type="RefSeq" id="WP_072550859.1">
    <property type="nucleotide sequence ID" value="NZ_CP021659.1"/>
</dbReference>
<evidence type="ECO:0000313" key="2">
    <source>
        <dbReference type="Proteomes" id="UP000261875"/>
    </source>
</evidence>
<dbReference type="EMBL" id="CP021659">
    <property type="protein sequence ID" value="AWK14950.1"/>
    <property type="molecule type" value="Genomic_DNA"/>
</dbReference>
<accession>A0A2U8I711</accession>
<proteinExistence type="predicted"/>
<name>A0A2U8I711_9GAMM</name>
<dbReference type="KEGG" id="fsm:CCS41_11490"/>
<dbReference type="Pfam" id="PF13991">
    <property type="entry name" value="BssS"/>
    <property type="match status" value="1"/>
</dbReference>
<protein>
    <submittedName>
        <fullName evidence="1">Transcriptional regulator</fullName>
    </submittedName>
</protein>
<dbReference type="STRING" id="1878942.GCA_900128755_01664"/>
<keyword evidence="2" id="KW-1185">Reference proteome</keyword>
<dbReference type="InterPro" id="IPR025730">
    <property type="entry name" value="Biofilm_BssS"/>
</dbReference>
<dbReference type="NCBIfam" id="NF008958">
    <property type="entry name" value="PRK12301.1"/>
    <property type="match status" value="1"/>
</dbReference>
<evidence type="ECO:0000313" key="1">
    <source>
        <dbReference type="EMBL" id="AWK14950.1"/>
    </source>
</evidence>
<organism evidence="1 2">
    <name type="scientific">Candidatus Fukatsuia symbiotica</name>
    <dbReference type="NCBI Taxonomy" id="1878942"/>
    <lineage>
        <taxon>Bacteria</taxon>
        <taxon>Pseudomonadati</taxon>
        <taxon>Pseudomonadota</taxon>
        <taxon>Gammaproteobacteria</taxon>
        <taxon>Enterobacterales</taxon>
        <taxon>Yersiniaceae</taxon>
        <taxon>Candidatus Fukatsuia</taxon>
    </lineage>
</organism>
<gene>
    <name evidence="1" type="primary">bssS</name>
    <name evidence="1" type="synonym">yceP</name>
    <name evidence="1" type="ORF">CCS41_11490</name>
</gene>
<dbReference type="AlphaFoldDB" id="A0A2U8I711"/>
<sequence length="88" mass="10292">MDINDKIIQTHPLVGWDISTVDVYDAMMIRLHYLSKEGADRDKPSEQVLVDRTLWLTTDVARQLIYILEAGIAKIESSDYIDFYHRKH</sequence>